<name>A0ABS6K9D7_9FIRM</name>
<protein>
    <submittedName>
        <fullName evidence="1">Uncharacterized protein</fullName>
    </submittedName>
</protein>
<gene>
    <name evidence="1" type="ORF">KTH90_14005</name>
</gene>
<sequence>MGLREDMEINMLQPVIGISGTKMKEVFDEWIEEYGFENIHFICSLAYNLGEIHGKRFDRIRRKKSA</sequence>
<dbReference type="EMBL" id="JAHQCX010000009">
    <property type="protein sequence ID" value="MBU9727130.1"/>
    <property type="molecule type" value="Genomic_DNA"/>
</dbReference>
<evidence type="ECO:0000313" key="2">
    <source>
        <dbReference type="Proteomes" id="UP001314681"/>
    </source>
</evidence>
<organism evidence="1 2">
    <name type="scientific">Diplocloster modestus</name>
    <dbReference type="NCBI Taxonomy" id="2850322"/>
    <lineage>
        <taxon>Bacteria</taxon>
        <taxon>Bacillati</taxon>
        <taxon>Bacillota</taxon>
        <taxon>Clostridia</taxon>
        <taxon>Lachnospirales</taxon>
        <taxon>Lachnospiraceae</taxon>
        <taxon>Diplocloster</taxon>
    </lineage>
</organism>
<proteinExistence type="predicted"/>
<dbReference type="RefSeq" id="WP_158353847.1">
    <property type="nucleotide sequence ID" value="NZ_JAHQCX010000009.1"/>
</dbReference>
<keyword evidence="2" id="KW-1185">Reference proteome</keyword>
<accession>A0ABS6K9D7</accession>
<dbReference type="Proteomes" id="UP001314681">
    <property type="component" value="Unassembled WGS sequence"/>
</dbReference>
<reference evidence="1 2" key="1">
    <citation type="submission" date="2021-06" db="EMBL/GenBank/DDBJ databases">
        <title>Description of novel taxa of the family Lachnospiraceae.</title>
        <authorList>
            <person name="Chaplin A.V."/>
            <person name="Sokolova S.R."/>
            <person name="Pikina A.P."/>
            <person name="Korzhanova M."/>
            <person name="Belova V."/>
            <person name="Korostin D."/>
            <person name="Efimov B.A."/>
        </authorList>
    </citation>
    <scope>NUCLEOTIDE SEQUENCE [LARGE SCALE GENOMIC DNA]</scope>
    <source>
        <strain evidence="1 2">ASD4241</strain>
    </source>
</reference>
<comment type="caution">
    <text evidence="1">The sequence shown here is derived from an EMBL/GenBank/DDBJ whole genome shotgun (WGS) entry which is preliminary data.</text>
</comment>
<evidence type="ECO:0000313" key="1">
    <source>
        <dbReference type="EMBL" id="MBU9727130.1"/>
    </source>
</evidence>